<feature type="transmembrane region" description="Helical" evidence="2">
    <location>
        <begin position="94"/>
        <end position="119"/>
    </location>
</feature>
<evidence type="ECO:0000256" key="1">
    <source>
        <dbReference type="SAM" id="MobiDB-lite"/>
    </source>
</evidence>
<evidence type="ECO:0000256" key="2">
    <source>
        <dbReference type="SAM" id="Phobius"/>
    </source>
</evidence>
<reference evidence="3 4" key="1">
    <citation type="submission" date="2020-08" db="EMBL/GenBank/DDBJ databases">
        <title>Sequencing the genomes of 1000 actinobacteria strains.</title>
        <authorList>
            <person name="Klenk H.-P."/>
        </authorList>
    </citation>
    <scope>NUCLEOTIDE SEQUENCE [LARGE SCALE GENOMIC DNA]</scope>
    <source>
        <strain evidence="3 4">DSM 43675</strain>
    </source>
</reference>
<accession>A0A7X0KX79</accession>
<sequence>MSGPDDGDGSRNPERRDETQEWPERILQGLLIDLCCTLLISGGLRIFDAFSWWNALAAMATVMLTTVLLLVAFPGTMHGVLEWTWKALRLGATATAWTLAGAATMSLVLLAGYGAYSLWDGAQPCGQPLELRMLTAQDALTPLRGAAEEFESDTGKRGCRKYSVTVIPEPGPLALSEGFARLWRSSESRENERLFGPQPDIWIPSSTAEYEYVAHAAVSERRRLTQSCPPTAKQSDDDTHSLELCGSLGTSPLVLALFPKANAPVADPRTDSTRSSTEVLLKRIADAGVRLRNIARPVPETSGAALAVTPVLYGPRRPGDARAAEAERFAEPADLVTPDAVSLLCRFRLQTAASGDGPPDDVAVLAPEQVLYDYNMGLALGDDDRCHRVDHIDRVPEYRKWQLYPHYSSDLPLLDYPFVKVRWQGQDSKERNSAVNEFRRWLKDNPLTMRGFRDRFGELPSAPAEDREHDFLPRLRTFLEDGELPERVPSPGRTGFQETLDRIKDARPKSSIHLMVDASTSMGSASGGNGGSRLGRGAAVLQSLVSQLQSTDRVDLRFSAASPSIRLGDFRVEQDAASANKETVMRNLQAMSATGRDEPLDEIVEAADLDRGQQDIVLLTDGQAPKRPPGLDSRTARLSDFFRRQGPDGRLRLTVVLTGPATCEDTPVREIVASLRPHRAGACVELDDTPEETQAARILSDLRWGRRA</sequence>
<organism evidence="3 4">
    <name type="scientific">Actinomadura coerulea</name>
    <dbReference type="NCBI Taxonomy" id="46159"/>
    <lineage>
        <taxon>Bacteria</taxon>
        <taxon>Bacillati</taxon>
        <taxon>Actinomycetota</taxon>
        <taxon>Actinomycetes</taxon>
        <taxon>Streptosporangiales</taxon>
        <taxon>Thermomonosporaceae</taxon>
        <taxon>Actinomadura</taxon>
    </lineage>
</organism>
<dbReference type="SUPFAM" id="SSF53300">
    <property type="entry name" value="vWA-like"/>
    <property type="match status" value="1"/>
</dbReference>
<dbReference type="Proteomes" id="UP000546324">
    <property type="component" value="Unassembled WGS sequence"/>
</dbReference>
<evidence type="ECO:0000313" key="4">
    <source>
        <dbReference type="Proteomes" id="UP000546324"/>
    </source>
</evidence>
<keyword evidence="2" id="KW-1133">Transmembrane helix</keyword>
<keyword evidence="2" id="KW-0812">Transmembrane</keyword>
<protein>
    <recommendedName>
        <fullName evidence="5">VWA domain-containing protein</fullName>
    </recommendedName>
</protein>
<comment type="caution">
    <text evidence="3">The sequence shown here is derived from an EMBL/GenBank/DDBJ whole genome shotgun (WGS) entry which is preliminary data.</text>
</comment>
<evidence type="ECO:0000313" key="3">
    <source>
        <dbReference type="EMBL" id="MBB6394050.1"/>
    </source>
</evidence>
<evidence type="ECO:0008006" key="5">
    <source>
        <dbReference type="Google" id="ProtNLM"/>
    </source>
</evidence>
<keyword evidence="2" id="KW-0472">Membrane</keyword>
<feature type="transmembrane region" description="Helical" evidence="2">
    <location>
        <begin position="52"/>
        <end position="73"/>
    </location>
</feature>
<proteinExistence type="predicted"/>
<name>A0A7X0KX79_9ACTN</name>
<dbReference type="InterPro" id="IPR036465">
    <property type="entry name" value="vWFA_dom_sf"/>
</dbReference>
<dbReference type="AlphaFoldDB" id="A0A7X0KX79"/>
<dbReference type="RefSeq" id="WP_185023763.1">
    <property type="nucleotide sequence ID" value="NZ_JACHMQ010000001.1"/>
</dbReference>
<feature type="region of interest" description="Disordered" evidence="1">
    <location>
        <begin position="1"/>
        <end position="20"/>
    </location>
</feature>
<keyword evidence="4" id="KW-1185">Reference proteome</keyword>
<feature type="compositionally biased region" description="Basic and acidic residues" evidence="1">
    <location>
        <begin position="8"/>
        <end position="20"/>
    </location>
</feature>
<gene>
    <name evidence="3" type="ORF">BKA00_000964</name>
</gene>
<dbReference type="EMBL" id="JACHMQ010000001">
    <property type="protein sequence ID" value="MBB6394050.1"/>
    <property type="molecule type" value="Genomic_DNA"/>
</dbReference>
<dbReference type="Gene3D" id="3.40.50.410">
    <property type="entry name" value="von Willebrand factor, type A domain"/>
    <property type="match status" value="1"/>
</dbReference>